<organism evidence="2">
    <name type="scientific">Candidatus Heimdallarchaeum aukensis</name>
    <dbReference type="NCBI Taxonomy" id="2876573"/>
    <lineage>
        <taxon>Archaea</taxon>
        <taxon>Promethearchaeati</taxon>
        <taxon>Candidatus Heimdallarchaeota</taxon>
        <taxon>Candidatus Heimdallarchaeia (ex Rinke et al. 2021) (nom. nud.)</taxon>
        <taxon>Candidatus Heimdallarchaeales</taxon>
        <taxon>Candidatus Heimdallarchaeaceae</taxon>
        <taxon>Candidatus Heimdallarchaeum</taxon>
    </lineage>
</organism>
<keyword evidence="1" id="KW-1133">Transmembrane helix</keyword>
<dbReference type="AlphaFoldDB" id="A0A9Y1BM35"/>
<keyword evidence="1" id="KW-0472">Membrane</keyword>
<keyword evidence="1" id="KW-0812">Transmembrane</keyword>
<name>A0A9Y1BM35_9ARCH</name>
<protein>
    <submittedName>
        <fullName evidence="2">Uncharacterized protein</fullName>
    </submittedName>
</protein>
<proteinExistence type="predicted"/>
<dbReference type="Proteomes" id="UP001201020">
    <property type="component" value="Chromosome"/>
</dbReference>
<feature type="transmembrane region" description="Helical" evidence="1">
    <location>
        <begin position="827"/>
        <end position="855"/>
    </location>
</feature>
<dbReference type="EMBL" id="CP084166">
    <property type="protein sequence ID" value="UJG41346.1"/>
    <property type="molecule type" value="Genomic_DNA"/>
</dbReference>
<evidence type="ECO:0000256" key="1">
    <source>
        <dbReference type="SAM" id="Phobius"/>
    </source>
</evidence>
<reference evidence="2" key="1">
    <citation type="journal article" date="2022" name="Nat. Microbiol.">
        <title>Unique mobile elements and scalable gene flow at the prokaryote-eukaryote boundary revealed by circularized Asgard archaea genomes.</title>
        <authorList>
            <person name="Wu F."/>
            <person name="Speth D.R."/>
            <person name="Philosof A."/>
            <person name="Cremiere A."/>
            <person name="Narayanan A."/>
            <person name="Barco R.A."/>
            <person name="Connon S.A."/>
            <person name="Amend J.P."/>
            <person name="Antoshechkin I.A."/>
            <person name="Orphan V.J."/>
        </authorList>
    </citation>
    <scope>NUCLEOTIDE SEQUENCE</scope>
    <source>
        <strain evidence="2">PM71</strain>
    </source>
</reference>
<gene>
    <name evidence="2" type="ORF">K9W45_02525</name>
</gene>
<accession>A0A9Y1BM35</accession>
<sequence length="1077" mass="123501">MQGVKRKKVLFIVFFIIAILLPFSTLKGNFFNSKMKENNFTPKTDYSPTNIDENLVFINNIQINSISDKGKNLSVYDTIITSQYENLTLDLANSRSNSFVIEPISDFPNEDLTLMIEKIEGIRDFYVIEGDDLKTDGTISYFDYIGLAQEFEIFWDHAMFYGINISLEVDYGTGLGNNSLDLFVVKANQTGYPDMNHILTEALSNPFNESNYNLLGGSFSYYEFNPTVLEKGQYFLVANLSIIDNSSDSSFIWRGRKASDDGKTFYFEESGGWQPFVASFDLSLIVDICPTDENGNNLLFNNPLELYLQVNGEQILSFNSPLSNSGVQVVTANTSIILEINNTYLFYRDMDAISFYSVSNETTEREINWEIFWELPSANVTSYFLFERVIDIFSQEDWSVNDARTVMNKTFSLSTLKLNNIYRLQLNNSLEACNFTLQTTSPNYVTSLTVFSSDQNEINLGYWIKGDNYFYGYEGSKLDLSTSLLNNESSGIINFTLFNPNGEISPIKANISSLLKYIDNSSYTTIGSLDSSNNQFYTNITLDPSFENSDTPGEWTIFVYWKNGTEVGFLTKSVEVKAYARLETIWQVESFSDNWTNETLVERFSGEKLSIRSWIYSLSNLNSNYSFTYISNEKILFNTSWKTNGEFSYLGDYYFTNVSLSSPVGIQSIDIIFNSSYYHNQSKTIYLRIFFKMGFSLLYPLENEFVLEQNLIANISFRITNETDNDKNIIPIFSENIKIKMNGITVLSEYYNVINTDEYTNISLNISKLGIQSGNFSLDLEITKENFKLNTSSSEITLGFKLIVNPVTPTSPPSPTNPNSPNGKDPYLFLVKMLLFIILPILTSSIAFLIFYLLVIRKRKANEFYISTYNDYLKINSIKKIIIVHQETSISIFEVDLGSDFQRDSTLISGFFQAISSIGNELTEKGSGDIRKIQYQNFVVTSARTDHFVIYVFSETDITLDIDLSIQSIILWFEANFHSYAEGWNGDPSVFNGKKEEIIEKCNSFLYLWMKNPIKVRDSKKIKQSKYLEKQLEKYLNKNDFFLIEELINKIEDDIERGKTLSYLQILYNLGYLEIKK</sequence>
<evidence type="ECO:0000313" key="2">
    <source>
        <dbReference type="EMBL" id="UJG41346.1"/>
    </source>
</evidence>